<evidence type="ECO:0000256" key="4">
    <source>
        <dbReference type="ARBA" id="ARBA00023136"/>
    </source>
</evidence>
<feature type="transmembrane region" description="Helical" evidence="6">
    <location>
        <begin position="213"/>
        <end position="234"/>
    </location>
</feature>
<protein>
    <submittedName>
        <fullName evidence="8">Ion transporter</fullName>
    </submittedName>
</protein>
<feature type="region of interest" description="Disordered" evidence="5">
    <location>
        <begin position="1"/>
        <end position="20"/>
    </location>
</feature>
<dbReference type="SUPFAM" id="SSF81324">
    <property type="entry name" value="Voltage-gated potassium channels"/>
    <property type="match status" value="1"/>
</dbReference>
<keyword evidence="4 6" id="KW-0472">Membrane</keyword>
<evidence type="ECO:0000256" key="5">
    <source>
        <dbReference type="SAM" id="MobiDB-lite"/>
    </source>
</evidence>
<dbReference type="Pfam" id="PF00520">
    <property type="entry name" value="Ion_trans"/>
    <property type="match status" value="1"/>
</dbReference>
<name>A0A7M1SZ75_9MICO</name>
<dbReference type="InterPro" id="IPR005821">
    <property type="entry name" value="Ion_trans_dom"/>
</dbReference>
<feature type="transmembrane region" description="Helical" evidence="6">
    <location>
        <begin position="136"/>
        <end position="160"/>
    </location>
</feature>
<dbReference type="InterPro" id="IPR043203">
    <property type="entry name" value="VGCC_Ca_Na"/>
</dbReference>
<dbReference type="GO" id="GO:0005248">
    <property type="term" value="F:voltage-gated sodium channel activity"/>
    <property type="evidence" value="ECO:0007669"/>
    <property type="project" value="TreeGrafter"/>
</dbReference>
<evidence type="ECO:0000256" key="3">
    <source>
        <dbReference type="ARBA" id="ARBA00022989"/>
    </source>
</evidence>
<keyword evidence="9" id="KW-1185">Reference proteome</keyword>
<feature type="transmembrane region" description="Helical" evidence="6">
    <location>
        <begin position="34"/>
        <end position="54"/>
    </location>
</feature>
<organism evidence="8 9">
    <name type="scientific">Ruania alkalisoli</name>
    <dbReference type="NCBI Taxonomy" id="2779775"/>
    <lineage>
        <taxon>Bacteria</taxon>
        <taxon>Bacillati</taxon>
        <taxon>Actinomycetota</taxon>
        <taxon>Actinomycetes</taxon>
        <taxon>Micrococcales</taxon>
        <taxon>Ruaniaceae</taxon>
        <taxon>Ruania</taxon>
    </lineage>
</organism>
<feature type="region of interest" description="Disordered" evidence="5">
    <location>
        <begin position="243"/>
        <end position="267"/>
    </location>
</feature>
<proteinExistence type="predicted"/>
<dbReference type="InterPro" id="IPR027359">
    <property type="entry name" value="Volt_channel_dom_sf"/>
</dbReference>
<feature type="compositionally biased region" description="Low complexity" evidence="5">
    <location>
        <begin position="10"/>
        <end position="19"/>
    </location>
</feature>
<evidence type="ECO:0000313" key="9">
    <source>
        <dbReference type="Proteomes" id="UP000593758"/>
    </source>
</evidence>
<evidence type="ECO:0000313" key="8">
    <source>
        <dbReference type="EMBL" id="QOR72890.1"/>
    </source>
</evidence>
<feature type="compositionally biased region" description="Low complexity" evidence="5">
    <location>
        <begin position="248"/>
        <end position="259"/>
    </location>
</feature>
<dbReference type="Gene3D" id="1.20.120.350">
    <property type="entry name" value="Voltage-gated potassium channels. Chain C"/>
    <property type="match status" value="1"/>
</dbReference>
<feature type="domain" description="Ion transport" evidence="7">
    <location>
        <begin position="36"/>
        <end position="240"/>
    </location>
</feature>
<feature type="region of interest" description="Disordered" evidence="5">
    <location>
        <begin position="301"/>
        <end position="339"/>
    </location>
</feature>
<feature type="compositionally biased region" description="Low complexity" evidence="5">
    <location>
        <begin position="303"/>
        <end position="322"/>
    </location>
</feature>
<feature type="transmembrane region" description="Helical" evidence="6">
    <location>
        <begin position="61"/>
        <end position="83"/>
    </location>
</feature>
<gene>
    <name evidence="8" type="ORF">IM660_18880</name>
</gene>
<dbReference type="Gene3D" id="1.10.287.70">
    <property type="match status" value="1"/>
</dbReference>
<evidence type="ECO:0000259" key="7">
    <source>
        <dbReference type="Pfam" id="PF00520"/>
    </source>
</evidence>
<accession>A0A7M1SZ75</accession>
<evidence type="ECO:0000256" key="6">
    <source>
        <dbReference type="SAM" id="Phobius"/>
    </source>
</evidence>
<feature type="transmembrane region" description="Helical" evidence="6">
    <location>
        <begin position="180"/>
        <end position="201"/>
    </location>
</feature>
<evidence type="ECO:0000256" key="2">
    <source>
        <dbReference type="ARBA" id="ARBA00022692"/>
    </source>
</evidence>
<comment type="subcellular location">
    <subcellularLocation>
        <location evidence="1">Membrane</location>
        <topology evidence="1">Multi-pass membrane protein</topology>
    </subcellularLocation>
</comment>
<dbReference type="EMBL" id="CP063169">
    <property type="protein sequence ID" value="QOR72890.1"/>
    <property type="molecule type" value="Genomic_DNA"/>
</dbReference>
<sequence length="339" mass="36015">MPSEPPEPSEPSAQAPPAQGHRRRLASWIESGPVQRIVVAVIVVNAITLGLETFQNVPREVLHAVDLACLSVFVVELTLKLYAHGLRFFRSSWNVFDLLVVVVALVPGSGAFAVLRALRVLRVLRLISAVPRLRQVVGALMAAVPGMLSIGALLGLLFYVSAVMATMLFAGTDPERFGTLWASLFSLFQVMTLDSWSALVLPIMAEHSWAWAFFVPFVLISAFAVLNLFIAVIVDSMQHLKPPEDDAGGSSSAPAGSQAEDLPDDPFEEGVLVPAEELGQLRTELAALRGEVSTLTQALRNGASSGATTASTATSAAPLSAADGRVPEGGDDDTSTHVR</sequence>
<keyword evidence="2 6" id="KW-0812">Transmembrane</keyword>
<dbReference type="GO" id="GO:0001518">
    <property type="term" value="C:voltage-gated sodium channel complex"/>
    <property type="evidence" value="ECO:0007669"/>
    <property type="project" value="TreeGrafter"/>
</dbReference>
<reference evidence="8 9" key="1">
    <citation type="submission" date="2020-10" db="EMBL/GenBank/DDBJ databases">
        <title>Haloactinobacterium sp. RN3S43, a bacterium isolated from saline soil.</title>
        <authorList>
            <person name="Sun J.-Q."/>
        </authorList>
    </citation>
    <scope>NUCLEOTIDE SEQUENCE [LARGE SCALE GENOMIC DNA]</scope>
    <source>
        <strain evidence="8 9">RN3S43</strain>
    </source>
</reference>
<feature type="transmembrane region" description="Helical" evidence="6">
    <location>
        <begin position="95"/>
        <end position="115"/>
    </location>
</feature>
<dbReference type="Proteomes" id="UP000593758">
    <property type="component" value="Chromosome"/>
</dbReference>
<dbReference type="PANTHER" id="PTHR10037:SF62">
    <property type="entry name" value="SODIUM CHANNEL PROTEIN 60E"/>
    <property type="match status" value="1"/>
</dbReference>
<evidence type="ECO:0000256" key="1">
    <source>
        <dbReference type="ARBA" id="ARBA00004141"/>
    </source>
</evidence>
<dbReference type="KEGG" id="halt:IM660_18880"/>
<dbReference type="AlphaFoldDB" id="A0A7M1SZ75"/>
<keyword evidence="3 6" id="KW-1133">Transmembrane helix</keyword>
<dbReference type="PANTHER" id="PTHR10037">
    <property type="entry name" value="VOLTAGE-GATED CATION CHANNEL CALCIUM AND SODIUM"/>
    <property type="match status" value="1"/>
</dbReference>